<gene>
    <name evidence="2" type="ORF">TcWFU_004074</name>
</gene>
<feature type="region of interest" description="Disordered" evidence="1">
    <location>
        <begin position="1"/>
        <end position="24"/>
    </location>
</feature>
<dbReference type="Proteomes" id="UP001651158">
    <property type="component" value="Unassembled WGS sequence"/>
</dbReference>
<name>A0ABR4Q746_9CEST</name>
<evidence type="ECO:0000313" key="3">
    <source>
        <dbReference type="Proteomes" id="UP001651158"/>
    </source>
</evidence>
<evidence type="ECO:0000256" key="1">
    <source>
        <dbReference type="SAM" id="MobiDB-lite"/>
    </source>
</evidence>
<proteinExistence type="predicted"/>
<keyword evidence="3" id="KW-1185">Reference proteome</keyword>
<reference evidence="2 3" key="1">
    <citation type="journal article" date="2022" name="Front. Cell. Infect. Microbiol.">
        <title>The Genomes of Two Strains of Taenia crassiceps the Animal Model for the Study of Human Cysticercosis.</title>
        <authorList>
            <person name="Bobes R.J."/>
            <person name="Estrada K."/>
            <person name="Rios-Valencia D.G."/>
            <person name="Calderon-Gallegos A."/>
            <person name="de la Torre P."/>
            <person name="Carrero J.C."/>
            <person name="Sanchez-Flores A."/>
            <person name="Laclette J.P."/>
        </authorList>
    </citation>
    <scope>NUCLEOTIDE SEQUENCE [LARGE SCALE GENOMIC DNA]</scope>
    <source>
        <strain evidence="2">WFUcys</strain>
    </source>
</reference>
<evidence type="ECO:0000313" key="2">
    <source>
        <dbReference type="EMBL" id="KAL5105435.1"/>
    </source>
</evidence>
<organism evidence="2 3">
    <name type="scientific">Taenia crassiceps</name>
    <dbReference type="NCBI Taxonomy" id="6207"/>
    <lineage>
        <taxon>Eukaryota</taxon>
        <taxon>Metazoa</taxon>
        <taxon>Spiralia</taxon>
        <taxon>Lophotrochozoa</taxon>
        <taxon>Platyhelminthes</taxon>
        <taxon>Cestoda</taxon>
        <taxon>Eucestoda</taxon>
        <taxon>Cyclophyllidea</taxon>
        <taxon>Taeniidae</taxon>
        <taxon>Taenia</taxon>
    </lineage>
</organism>
<protein>
    <submittedName>
        <fullName evidence="2">Uncharacterized protein</fullName>
    </submittedName>
</protein>
<sequence>MLRKPHHVHQEQSRIVKASSNPSPRKLYLEEPCIRASFPHFIINRLPADLAMHFPGRGMRRRIDPLAAHTLRAPKRTELHPVLHGAGMPPTKPKRQVRRACCANLWRSG</sequence>
<accession>A0ABR4Q746</accession>
<comment type="caution">
    <text evidence="2">The sequence shown here is derived from an EMBL/GenBank/DDBJ whole genome shotgun (WGS) entry which is preliminary data.</text>
</comment>
<dbReference type="EMBL" id="JAKROA010000008">
    <property type="protein sequence ID" value="KAL5105435.1"/>
    <property type="molecule type" value="Genomic_DNA"/>
</dbReference>